<dbReference type="RefSeq" id="WP_057744364.1">
    <property type="nucleotide sequence ID" value="NZ_AZEF01000027.1"/>
</dbReference>
<proteinExistence type="predicted"/>
<evidence type="ECO:0000313" key="2">
    <source>
        <dbReference type="EMBL" id="KRL01192.1"/>
    </source>
</evidence>
<feature type="transmembrane region" description="Helical" evidence="1">
    <location>
        <begin position="121"/>
        <end position="142"/>
    </location>
</feature>
<sequence>MKKIIFEQIGNIGMVLLLMAALVQTVTSSSRNTILLGNWWFIFLGWIILFGILKYLYSKTARKGGYSFMAGEFSIQDERERAVSNRATVFAYKMTIIFLICAILIFAVLNLEVVQLKVLGIVLLSSGIIIGFLAYMLAWIFYDLRI</sequence>
<dbReference type="AlphaFoldDB" id="A0A0R1MCQ1"/>
<dbReference type="Pfam" id="PF09946">
    <property type="entry name" value="DUF2178"/>
    <property type="match status" value="1"/>
</dbReference>
<comment type="caution">
    <text evidence="2">The sequence shown here is derived from an EMBL/GenBank/DDBJ whole genome shotgun (WGS) entry which is preliminary data.</text>
</comment>
<name>A0A0R1MCQ1_9LACO</name>
<dbReference type="EMBL" id="AZEF01000027">
    <property type="protein sequence ID" value="KRL01192.1"/>
    <property type="molecule type" value="Genomic_DNA"/>
</dbReference>
<organism evidence="2 3">
    <name type="scientific">Liquorilactobacillus capillatus DSM 19910</name>
    <dbReference type="NCBI Taxonomy" id="1423731"/>
    <lineage>
        <taxon>Bacteria</taxon>
        <taxon>Bacillati</taxon>
        <taxon>Bacillota</taxon>
        <taxon>Bacilli</taxon>
        <taxon>Lactobacillales</taxon>
        <taxon>Lactobacillaceae</taxon>
        <taxon>Liquorilactobacillus</taxon>
    </lineage>
</organism>
<accession>A0A0R1MCQ1</accession>
<feature type="transmembrane region" description="Helical" evidence="1">
    <location>
        <begin position="38"/>
        <end position="57"/>
    </location>
</feature>
<keyword evidence="3" id="KW-1185">Reference proteome</keyword>
<keyword evidence="1" id="KW-0472">Membrane</keyword>
<protein>
    <recommendedName>
        <fullName evidence="4">DUF3796 domain-containing protein</fullName>
    </recommendedName>
</protein>
<evidence type="ECO:0000313" key="3">
    <source>
        <dbReference type="Proteomes" id="UP000051621"/>
    </source>
</evidence>
<keyword evidence="1" id="KW-1133">Transmembrane helix</keyword>
<feature type="transmembrane region" description="Helical" evidence="1">
    <location>
        <begin position="89"/>
        <end position="109"/>
    </location>
</feature>
<dbReference type="Proteomes" id="UP000051621">
    <property type="component" value="Unassembled WGS sequence"/>
</dbReference>
<dbReference type="InterPro" id="IPR019235">
    <property type="entry name" value="DUF2178_TM"/>
</dbReference>
<dbReference type="OrthoDB" id="3177423at2"/>
<reference evidence="2 3" key="1">
    <citation type="journal article" date="2015" name="Genome Announc.">
        <title>Expanding the biotechnology potential of lactobacilli through comparative genomics of 213 strains and associated genera.</title>
        <authorList>
            <person name="Sun Z."/>
            <person name="Harris H.M."/>
            <person name="McCann A."/>
            <person name="Guo C."/>
            <person name="Argimon S."/>
            <person name="Zhang W."/>
            <person name="Yang X."/>
            <person name="Jeffery I.B."/>
            <person name="Cooney J.C."/>
            <person name="Kagawa T.F."/>
            <person name="Liu W."/>
            <person name="Song Y."/>
            <person name="Salvetti E."/>
            <person name="Wrobel A."/>
            <person name="Rasinkangas P."/>
            <person name="Parkhill J."/>
            <person name="Rea M.C."/>
            <person name="O'Sullivan O."/>
            <person name="Ritari J."/>
            <person name="Douillard F.P."/>
            <person name="Paul Ross R."/>
            <person name="Yang R."/>
            <person name="Briner A.E."/>
            <person name="Felis G.E."/>
            <person name="de Vos W.M."/>
            <person name="Barrangou R."/>
            <person name="Klaenhammer T.R."/>
            <person name="Caufield P.W."/>
            <person name="Cui Y."/>
            <person name="Zhang H."/>
            <person name="O'Toole P.W."/>
        </authorList>
    </citation>
    <scope>NUCLEOTIDE SEQUENCE [LARGE SCALE GENOMIC DNA]</scope>
    <source>
        <strain evidence="2 3">DSM 19910</strain>
    </source>
</reference>
<dbReference type="PATRIC" id="fig|1423731.3.peg.1371"/>
<evidence type="ECO:0000256" key="1">
    <source>
        <dbReference type="SAM" id="Phobius"/>
    </source>
</evidence>
<evidence type="ECO:0008006" key="4">
    <source>
        <dbReference type="Google" id="ProtNLM"/>
    </source>
</evidence>
<gene>
    <name evidence="2" type="ORF">FC81_GL001333</name>
</gene>
<keyword evidence="1" id="KW-0812">Transmembrane</keyword>